<sequence>MDAKTTQKVDQFVKSKNMIKIYANLVTKHHKRGGKAPRIMIFCENFLYVLTKGVKEKHNYPWYLLTEIQVEADTVLLLFSNDTQFKFESPEAKRAEELIVYHIHRILSEEEFKAIKIPNVPSSLPPHSGVSMVWRLSYFIHTLIPNSSLNDYNYIIKDVITSSKTLDLSDLPPSQEAYQAVLTALKLEYTFKTITFRKIKEFDVFDIIAKYYDFQIADKLCFIGIHTGEGFKNFLAALKKAKKCNLVALSFTGIGFTNDEVDVIMHVARVKSLTSLIFDHCLTKDTFDHFQENSDLPSLRYLSLENNAFFNVSFILPKLKNLYALSLCNCGKSLGDIFEAISQADLPNLRGLNVSMNFGTQINGKKIQFPPKLSNLSADNIKWKIDDLISFFGTVTNHASSISLKRFVCSFSNAKLEQNDWPRFNKFIQNREATNLQNFRWDENPVSPELFMFLKNSGNVRYISMNGCIDDSNYQDLVDFVKSNEEIENILIRGNKNKQITDVLPLCNSLQTAPNFLFLDYTYNKVEDRQLNTLLTAVSRCPKLEGIAIDNTNVTSCEKYINAIQPLKDLGRPISFSIPFNDISRMNGDPKITELRQLIHDLGCPPRKSEWPDDPIVSSYYFVANDFFPPYLSRSAVEMIRREDENESSSDNEHSDDERKSTLLVDEVSLPSIVVSREISLVNDKPRKSGGRVKSRGLRNGSLQEFPLNTNESSEKEPPKYEKPRSPKRQQQLVINKPKVSWDFPLRYVPDIDNTELLQQTDQQYSFVQIVKDLH</sequence>
<dbReference type="Gene3D" id="3.80.10.10">
    <property type="entry name" value="Ribonuclease Inhibitor"/>
    <property type="match status" value="1"/>
</dbReference>
<dbReference type="InParanoid" id="A2EAI5"/>
<feature type="compositionally biased region" description="Polar residues" evidence="2">
    <location>
        <begin position="701"/>
        <end position="711"/>
    </location>
</feature>
<dbReference type="EMBL" id="DS113340">
    <property type="protein sequence ID" value="EAY10296.1"/>
    <property type="molecule type" value="Genomic_DNA"/>
</dbReference>
<dbReference type="RefSeq" id="XP_001322519.1">
    <property type="nucleotide sequence ID" value="XM_001322484.1"/>
</dbReference>
<dbReference type="PANTHER" id="PTHR24111">
    <property type="entry name" value="LEUCINE-RICH REPEAT-CONTAINING PROTEIN 34"/>
    <property type="match status" value="1"/>
</dbReference>
<dbReference type="VEuPathDB" id="TrichDB:TVAGG3_1005960"/>
<protein>
    <recommendedName>
        <fullName evidence="5">Leucine Rich Repeat family protein</fullName>
    </recommendedName>
</protein>
<proteinExistence type="predicted"/>
<evidence type="ECO:0000256" key="2">
    <source>
        <dbReference type="SAM" id="MobiDB-lite"/>
    </source>
</evidence>
<reference evidence="3" key="1">
    <citation type="submission" date="2006-10" db="EMBL/GenBank/DDBJ databases">
        <authorList>
            <person name="Amadeo P."/>
            <person name="Zhao Q."/>
            <person name="Wortman J."/>
            <person name="Fraser-Liggett C."/>
            <person name="Carlton J."/>
        </authorList>
    </citation>
    <scope>NUCLEOTIDE SEQUENCE</scope>
    <source>
        <strain evidence="3">G3</strain>
    </source>
</reference>
<dbReference type="SMR" id="A2EAI5"/>
<evidence type="ECO:0000313" key="3">
    <source>
        <dbReference type="EMBL" id="EAY10296.1"/>
    </source>
</evidence>
<dbReference type="KEGG" id="tva:4768231"/>
<dbReference type="InterPro" id="IPR052201">
    <property type="entry name" value="LRR-containing_regulator"/>
</dbReference>
<feature type="compositionally biased region" description="Basic and acidic residues" evidence="2">
    <location>
        <begin position="651"/>
        <end position="661"/>
    </location>
</feature>
<feature type="region of interest" description="Disordered" evidence="2">
    <location>
        <begin position="642"/>
        <end position="662"/>
    </location>
</feature>
<keyword evidence="1" id="KW-0677">Repeat</keyword>
<reference evidence="3" key="2">
    <citation type="journal article" date="2007" name="Science">
        <title>Draft genome sequence of the sexually transmitted pathogen Trichomonas vaginalis.</title>
        <authorList>
            <person name="Carlton J.M."/>
            <person name="Hirt R.P."/>
            <person name="Silva J.C."/>
            <person name="Delcher A.L."/>
            <person name="Schatz M."/>
            <person name="Zhao Q."/>
            <person name="Wortman J.R."/>
            <person name="Bidwell S.L."/>
            <person name="Alsmark U.C.M."/>
            <person name="Besteiro S."/>
            <person name="Sicheritz-Ponten T."/>
            <person name="Noel C.J."/>
            <person name="Dacks J.B."/>
            <person name="Foster P.G."/>
            <person name="Simillion C."/>
            <person name="Van de Peer Y."/>
            <person name="Miranda-Saavedra D."/>
            <person name="Barton G.J."/>
            <person name="Westrop G.D."/>
            <person name="Mueller S."/>
            <person name="Dessi D."/>
            <person name="Fiori P.L."/>
            <person name="Ren Q."/>
            <person name="Paulsen I."/>
            <person name="Zhang H."/>
            <person name="Bastida-Corcuera F.D."/>
            <person name="Simoes-Barbosa A."/>
            <person name="Brown M.T."/>
            <person name="Hayes R.D."/>
            <person name="Mukherjee M."/>
            <person name="Okumura C.Y."/>
            <person name="Schneider R."/>
            <person name="Smith A.J."/>
            <person name="Vanacova S."/>
            <person name="Villalvazo M."/>
            <person name="Haas B.J."/>
            <person name="Pertea M."/>
            <person name="Feldblyum T.V."/>
            <person name="Utterback T.R."/>
            <person name="Shu C.L."/>
            <person name="Osoegawa K."/>
            <person name="de Jong P.J."/>
            <person name="Hrdy I."/>
            <person name="Horvathova L."/>
            <person name="Zubacova Z."/>
            <person name="Dolezal P."/>
            <person name="Malik S.B."/>
            <person name="Logsdon J.M. Jr."/>
            <person name="Henze K."/>
            <person name="Gupta A."/>
            <person name="Wang C.C."/>
            <person name="Dunne R.L."/>
            <person name="Upcroft J.A."/>
            <person name="Upcroft P."/>
            <person name="White O."/>
            <person name="Salzberg S.L."/>
            <person name="Tang P."/>
            <person name="Chiu C.-H."/>
            <person name="Lee Y.-S."/>
            <person name="Embley T.M."/>
            <person name="Coombs G.H."/>
            <person name="Mottram J.C."/>
            <person name="Tachezy J."/>
            <person name="Fraser-Liggett C.M."/>
            <person name="Johnson P.J."/>
        </authorList>
    </citation>
    <scope>NUCLEOTIDE SEQUENCE [LARGE SCALE GENOMIC DNA]</scope>
    <source>
        <strain evidence="3">G3</strain>
    </source>
</reference>
<dbReference type="PANTHER" id="PTHR24111:SF0">
    <property type="entry name" value="LEUCINE-RICH REPEAT-CONTAINING PROTEIN"/>
    <property type="match status" value="1"/>
</dbReference>
<feature type="compositionally biased region" description="Basic residues" evidence="2">
    <location>
        <begin position="688"/>
        <end position="697"/>
    </location>
</feature>
<evidence type="ECO:0008006" key="5">
    <source>
        <dbReference type="Google" id="ProtNLM"/>
    </source>
</evidence>
<evidence type="ECO:0000313" key="4">
    <source>
        <dbReference type="Proteomes" id="UP000001542"/>
    </source>
</evidence>
<dbReference type="VEuPathDB" id="TrichDB:TVAG_491530"/>
<dbReference type="SUPFAM" id="SSF52047">
    <property type="entry name" value="RNI-like"/>
    <property type="match status" value="1"/>
</dbReference>
<organism evidence="3 4">
    <name type="scientific">Trichomonas vaginalis (strain ATCC PRA-98 / G3)</name>
    <dbReference type="NCBI Taxonomy" id="412133"/>
    <lineage>
        <taxon>Eukaryota</taxon>
        <taxon>Metamonada</taxon>
        <taxon>Parabasalia</taxon>
        <taxon>Trichomonadida</taxon>
        <taxon>Trichomonadidae</taxon>
        <taxon>Trichomonas</taxon>
    </lineage>
</organism>
<name>A2EAI5_TRIV3</name>
<gene>
    <name evidence="3" type="ORF">TVAG_491530</name>
</gene>
<evidence type="ECO:0000256" key="1">
    <source>
        <dbReference type="ARBA" id="ARBA00022737"/>
    </source>
</evidence>
<feature type="compositionally biased region" description="Basic and acidic residues" evidence="2">
    <location>
        <begin position="713"/>
        <end position="725"/>
    </location>
</feature>
<dbReference type="InterPro" id="IPR032675">
    <property type="entry name" value="LRR_dom_sf"/>
</dbReference>
<accession>A2EAI5</accession>
<keyword evidence="4" id="KW-1185">Reference proteome</keyword>
<dbReference type="Proteomes" id="UP000001542">
    <property type="component" value="Unassembled WGS sequence"/>
</dbReference>
<feature type="region of interest" description="Disordered" evidence="2">
    <location>
        <begin position="684"/>
        <end position="731"/>
    </location>
</feature>
<dbReference type="AlphaFoldDB" id="A2EAI5"/>